<name>A0ABW6XY64_9ACTN</name>
<dbReference type="EMBL" id="JBIBDZ010000010">
    <property type="protein sequence ID" value="MFF5922287.1"/>
    <property type="molecule type" value="Genomic_DNA"/>
</dbReference>
<dbReference type="RefSeq" id="WP_388309613.1">
    <property type="nucleotide sequence ID" value="NZ_JBIBDZ010000010.1"/>
</dbReference>
<protein>
    <recommendedName>
        <fullName evidence="3">XRE family transcriptional regulator</fullName>
    </recommendedName>
</protein>
<sequence>METLPYPEPDVRLARLAGAVGLPAVWPPTEEFLGGLAQRTGLRAHDLLLVADIPPPETAWFMDETAGASSSLVARSLALPSSGRRLLRTRARSLTAPTGTLTPWQPRPYEQYPPGFGSLLLRMLALRNLNWSGTAKAMCLMSGVCKAASTIGAVGRGAKPLDGEMLDGFAATLGVPVAVLAELTGVRPSADGREHPPEVLDTAALIWEIRHLTWDQEGELTVYAEELGKD</sequence>
<organism evidence="1 2">
    <name type="scientific">Streptomyces flavochromogenes</name>
    <dbReference type="NCBI Taxonomy" id="68199"/>
    <lineage>
        <taxon>Bacteria</taxon>
        <taxon>Bacillati</taxon>
        <taxon>Actinomycetota</taxon>
        <taxon>Actinomycetes</taxon>
        <taxon>Kitasatosporales</taxon>
        <taxon>Streptomycetaceae</taxon>
        <taxon>Streptomyces</taxon>
    </lineage>
</organism>
<evidence type="ECO:0000313" key="1">
    <source>
        <dbReference type="EMBL" id="MFF5922287.1"/>
    </source>
</evidence>
<accession>A0ABW6XY64</accession>
<keyword evidence="2" id="KW-1185">Reference proteome</keyword>
<evidence type="ECO:0000313" key="2">
    <source>
        <dbReference type="Proteomes" id="UP001602370"/>
    </source>
</evidence>
<comment type="caution">
    <text evidence="1">The sequence shown here is derived from an EMBL/GenBank/DDBJ whole genome shotgun (WGS) entry which is preliminary data.</text>
</comment>
<dbReference type="Proteomes" id="UP001602370">
    <property type="component" value="Unassembled WGS sequence"/>
</dbReference>
<gene>
    <name evidence="1" type="ORF">ACFY8C_28725</name>
</gene>
<reference evidence="1 2" key="1">
    <citation type="submission" date="2024-10" db="EMBL/GenBank/DDBJ databases">
        <title>The Natural Products Discovery Center: Release of the First 8490 Sequenced Strains for Exploring Actinobacteria Biosynthetic Diversity.</title>
        <authorList>
            <person name="Kalkreuter E."/>
            <person name="Kautsar S.A."/>
            <person name="Yang D."/>
            <person name="Bader C.D."/>
            <person name="Teijaro C.N."/>
            <person name="Fluegel L."/>
            <person name="Davis C.M."/>
            <person name="Simpson J.R."/>
            <person name="Lauterbach L."/>
            <person name="Steele A.D."/>
            <person name="Gui C."/>
            <person name="Meng S."/>
            <person name="Li G."/>
            <person name="Viehrig K."/>
            <person name="Ye F."/>
            <person name="Su P."/>
            <person name="Kiefer A.F."/>
            <person name="Nichols A."/>
            <person name="Cepeda A.J."/>
            <person name="Yan W."/>
            <person name="Fan B."/>
            <person name="Jiang Y."/>
            <person name="Adhikari A."/>
            <person name="Zheng C.-J."/>
            <person name="Schuster L."/>
            <person name="Cowan T.M."/>
            <person name="Smanski M.J."/>
            <person name="Chevrette M.G."/>
            <person name="De Carvalho L.P.S."/>
            <person name="Shen B."/>
        </authorList>
    </citation>
    <scope>NUCLEOTIDE SEQUENCE [LARGE SCALE GENOMIC DNA]</scope>
    <source>
        <strain evidence="1 2">NPDC012605</strain>
    </source>
</reference>
<proteinExistence type="predicted"/>
<evidence type="ECO:0008006" key="3">
    <source>
        <dbReference type="Google" id="ProtNLM"/>
    </source>
</evidence>